<evidence type="ECO:0000313" key="2">
    <source>
        <dbReference type="WBParaSite" id="nRc.2.0.1.t07020-RA"/>
    </source>
</evidence>
<keyword evidence="1" id="KW-1185">Reference proteome</keyword>
<organism evidence="1 2">
    <name type="scientific">Romanomermis culicivorax</name>
    <name type="common">Nematode worm</name>
    <dbReference type="NCBI Taxonomy" id="13658"/>
    <lineage>
        <taxon>Eukaryota</taxon>
        <taxon>Metazoa</taxon>
        <taxon>Ecdysozoa</taxon>
        <taxon>Nematoda</taxon>
        <taxon>Enoplea</taxon>
        <taxon>Dorylaimia</taxon>
        <taxon>Mermithida</taxon>
        <taxon>Mermithoidea</taxon>
        <taxon>Mermithidae</taxon>
        <taxon>Romanomermis</taxon>
    </lineage>
</organism>
<accession>A0A915HYP7</accession>
<dbReference type="WBParaSite" id="nRc.2.0.1.t07020-RA">
    <property type="protein sequence ID" value="nRc.2.0.1.t07020-RA"/>
    <property type="gene ID" value="nRc.2.0.1.g07020"/>
</dbReference>
<dbReference type="Proteomes" id="UP000887565">
    <property type="component" value="Unplaced"/>
</dbReference>
<dbReference type="AlphaFoldDB" id="A0A915HYP7"/>
<proteinExistence type="predicted"/>
<reference evidence="2" key="1">
    <citation type="submission" date="2022-11" db="UniProtKB">
        <authorList>
            <consortium name="WormBaseParasite"/>
        </authorList>
    </citation>
    <scope>IDENTIFICATION</scope>
</reference>
<name>A0A915HYP7_ROMCU</name>
<protein>
    <submittedName>
        <fullName evidence="2">Uncharacterized protein</fullName>
    </submittedName>
</protein>
<sequence>MTDGTEISLSFGNVVSLAFRSISFRRKMQWIEKKTKFQWPNRKNLLLVNLDQFLKNCFKRKKLSSFKSENFLEVIWLRFKKDIN</sequence>
<evidence type="ECO:0000313" key="1">
    <source>
        <dbReference type="Proteomes" id="UP000887565"/>
    </source>
</evidence>